<dbReference type="eggNOG" id="KOG1075">
    <property type="taxonomic scope" value="Eukaryota"/>
</dbReference>
<dbReference type="HOGENOM" id="CLU_000680_23_5_1"/>
<evidence type="ECO:0000313" key="1">
    <source>
        <dbReference type="EMBL" id="EXU95514.1"/>
    </source>
</evidence>
<dbReference type="AlphaFoldDB" id="A0A0A1UMU8"/>
<sequence length="406" mass="45420">MARLNMRICRRFTSPMQKMAELYKEVAGQRLEVIQEFAIEPWERRIPVLCYADRDKATQLTRKARGVVVSTSSSERGGIVGMGGCVEYVTAKGKRDVLVRYSATLGPREDLNPYVAELEAIARGFWYLPATLRHKNVTIVTSNKSAALVIAQPRQQSGQRTFGEVYGQVKQLHLQHVPVSVVWVPAGADGFPPGTVAKAAAREATKEGCTQGRAIYQARATRTRLLLCRQQQRQRRIPPGVGKYSQRIDIALPGKHTRTIYDDLSRQEARILVQLRTGKCRLNSYLHRINEARVTTEQCRCGQAAETVEHFLFRCKLWRSEREGMVRCNRAKIGNLSFFLGGKSASDGEGWEPNLAAIRTTIKFAMATGRLDADSLTSADQAPAAEDGTLGTWREWPLSRTVGSWK</sequence>
<organism evidence="1 2">
    <name type="scientific">Metarhizium robertsii</name>
    <dbReference type="NCBI Taxonomy" id="568076"/>
    <lineage>
        <taxon>Eukaryota</taxon>
        <taxon>Fungi</taxon>
        <taxon>Dikarya</taxon>
        <taxon>Ascomycota</taxon>
        <taxon>Pezizomycotina</taxon>
        <taxon>Sordariomycetes</taxon>
        <taxon>Hypocreomycetidae</taxon>
        <taxon>Hypocreales</taxon>
        <taxon>Clavicipitaceae</taxon>
        <taxon>Metarhizium</taxon>
    </lineage>
</organism>
<accession>A0A0A1UMU8</accession>
<protein>
    <submittedName>
        <fullName evidence="1">RNase H domain protein</fullName>
    </submittedName>
</protein>
<dbReference type="EMBL" id="JELW01000077">
    <property type="protein sequence ID" value="EXU95514.1"/>
    <property type="molecule type" value="Genomic_DNA"/>
</dbReference>
<gene>
    <name evidence="1" type="ORF">X797_011426</name>
</gene>
<reference evidence="1 2" key="1">
    <citation type="submission" date="2014-02" db="EMBL/GenBank/DDBJ databases">
        <title>The genome sequence of the entomopathogenic fungus Metarhizium robertsii ARSEF 2575.</title>
        <authorList>
            <person name="Giuliano Garisto Donzelli B."/>
            <person name="Roe B.A."/>
            <person name="Macmil S.L."/>
            <person name="Krasnoff S.B."/>
            <person name="Gibson D.M."/>
        </authorList>
    </citation>
    <scope>NUCLEOTIDE SEQUENCE [LARGE SCALE GENOMIC DNA]</scope>
    <source>
        <strain evidence="1 2">ARSEF 2575</strain>
    </source>
</reference>
<dbReference type="OrthoDB" id="5243754at2759"/>
<evidence type="ECO:0000313" key="2">
    <source>
        <dbReference type="Proteomes" id="UP000030151"/>
    </source>
</evidence>
<proteinExistence type="predicted"/>
<name>A0A0A1UMU8_9HYPO</name>
<dbReference type="Proteomes" id="UP000030151">
    <property type="component" value="Unassembled WGS sequence"/>
</dbReference>
<comment type="caution">
    <text evidence="1">The sequence shown here is derived from an EMBL/GenBank/DDBJ whole genome shotgun (WGS) entry which is preliminary data.</text>
</comment>